<keyword evidence="2" id="KW-0812">Transmembrane</keyword>
<gene>
    <name evidence="3" type="ORF">M569_13580</name>
</gene>
<accession>S8C3H2</accession>
<feature type="transmembrane region" description="Helical" evidence="2">
    <location>
        <begin position="115"/>
        <end position="132"/>
    </location>
</feature>
<evidence type="ECO:0000313" key="3">
    <source>
        <dbReference type="EMBL" id="EPS61219.1"/>
    </source>
</evidence>
<dbReference type="GO" id="GO:0016020">
    <property type="term" value="C:membrane"/>
    <property type="evidence" value="ECO:0007669"/>
    <property type="project" value="InterPro"/>
</dbReference>
<dbReference type="OrthoDB" id="2126698at2759"/>
<sequence>EEVSSDLEDALSNTAVPQWRRLERAVRIELRILSRLAGPAVISYLLGNVISTSTQIFCGHIGNLELAASSLGNNGVQLLAYGVMLGMGSAVETLCGQAYGAHRYEMLGMYMQRSTILLMATGIPLMLFYAFSRPLLVLLGESERVASAAALFVYGLIPQ</sequence>
<evidence type="ECO:0000256" key="2">
    <source>
        <dbReference type="SAM" id="Phobius"/>
    </source>
</evidence>
<reference evidence="3 4" key="1">
    <citation type="journal article" date="2013" name="BMC Genomics">
        <title>The miniature genome of a carnivorous plant Genlisea aurea contains a low number of genes and short non-coding sequences.</title>
        <authorList>
            <person name="Leushkin E.V."/>
            <person name="Sutormin R.A."/>
            <person name="Nabieva E.R."/>
            <person name="Penin A.A."/>
            <person name="Kondrashov A.S."/>
            <person name="Logacheva M.D."/>
        </authorList>
    </citation>
    <scope>NUCLEOTIDE SEQUENCE [LARGE SCALE GENOMIC DNA]</scope>
</reference>
<feature type="non-terminal residue" evidence="3">
    <location>
        <position position="159"/>
    </location>
</feature>
<feature type="non-terminal residue" evidence="3">
    <location>
        <position position="1"/>
    </location>
</feature>
<evidence type="ECO:0000313" key="4">
    <source>
        <dbReference type="Proteomes" id="UP000015453"/>
    </source>
</evidence>
<dbReference type="GO" id="GO:0015297">
    <property type="term" value="F:antiporter activity"/>
    <property type="evidence" value="ECO:0007669"/>
    <property type="project" value="InterPro"/>
</dbReference>
<keyword evidence="2" id="KW-0472">Membrane</keyword>
<dbReference type="PANTHER" id="PTHR11206">
    <property type="entry name" value="MULTIDRUG RESISTANCE PROTEIN"/>
    <property type="match status" value="1"/>
</dbReference>
<protein>
    <recommendedName>
        <fullName evidence="5">Protein DETOXIFICATION</fullName>
    </recommendedName>
</protein>
<dbReference type="Proteomes" id="UP000015453">
    <property type="component" value="Unassembled WGS sequence"/>
</dbReference>
<keyword evidence="2" id="KW-1133">Transmembrane helix</keyword>
<name>S8C3H2_9LAMI</name>
<evidence type="ECO:0000256" key="1">
    <source>
        <dbReference type="ARBA" id="ARBA00010199"/>
    </source>
</evidence>
<proteinExistence type="inferred from homology"/>
<dbReference type="AlphaFoldDB" id="S8C3H2"/>
<dbReference type="Pfam" id="PF01554">
    <property type="entry name" value="MatE"/>
    <property type="match status" value="1"/>
</dbReference>
<comment type="similarity">
    <text evidence="1">Belongs to the multi antimicrobial extrusion (MATE) (TC 2.A.66.1) family.</text>
</comment>
<dbReference type="EMBL" id="AUSU01007002">
    <property type="protein sequence ID" value="EPS61219.1"/>
    <property type="molecule type" value="Genomic_DNA"/>
</dbReference>
<dbReference type="GO" id="GO:0042910">
    <property type="term" value="F:xenobiotic transmembrane transporter activity"/>
    <property type="evidence" value="ECO:0007669"/>
    <property type="project" value="InterPro"/>
</dbReference>
<organism evidence="3 4">
    <name type="scientific">Genlisea aurea</name>
    <dbReference type="NCBI Taxonomy" id="192259"/>
    <lineage>
        <taxon>Eukaryota</taxon>
        <taxon>Viridiplantae</taxon>
        <taxon>Streptophyta</taxon>
        <taxon>Embryophyta</taxon>
        <taxon>Tracheophyta</taxon>
        <taxon>Spermatophyta</taxon>
        <taxon>Magnoliopsida</taxon>
        <taxon>eudicotyledons</taxon>
        <taxon>Gunneridae</taxon>
        <taxon>Pentapetalae</taxon>
        <taxon>asterids</taxon>
        <taxon>lamiids</taxon>
        <taxon>Lamiales</taxon>
        <taxon>Lentibulariaceae</taxon>
        <taxon>Genlisea</taxon>
    </lineage>
</organism>
<keyword evidence="4" id="KW-1185">Reference proteome</keyword>
<dbReference type="InterPro" id="IPR002528">
    <property type="entry name" value="MATE_fam"/>
</dbReference>
<comment type="caution">
    <text evidence="3">The sequence shown here is derived from an EMBL/GenBank/DDBJ whole genome shotgun (WGS) entry which is preliminary data.</text>
</comment>
<evidence type="ECO:0008006" key="5">
    <source>
        <dbReference type="Google" id="ProtNLM"/>
    </source>
</evidence>